<name>A0A6J1Q610_9HYME</name>
<dbReference type="OrthoDB" id="7695055at2759"/>
<dbReference type="PANTHER" id="PTHR38681">
    <property type="entry name" value="RETROVIRUS-RELATED POL POLYPROTEIN FROM TRANSPOSON 412-LIKE PROTEIN-RELATED"/>
    <property type="match status" value="1"/>
</dbReference>
<dbReference type="RefSeq" id="XP_024876851.1">
    <property type="nucleotide sequence ID" value="XM_025021083.1"/>
</dbReference>
<dbReference type="PANTHER" id="PTHR38681:SF1">
    <property type="entry name" value="RETROVIRUS-RELATED POL POLYPROTEIN FROM TRANSPOSON 412-LIKE PROTEIN"/>
    <property type="match status" value="1"/>
</dbReference>
<keyword evidence="2" id="KW-1185">Reference proteome</keyword>
<dbReference type="AlphaFoldDB" id="A0A6J1Q610"/>
<feature type="region of interest" description="Disordered" evidence="1">
    <location>
        <begin position="133"/>
        <end position="173"/>
    </location>
</feature>
<reference evidence="3" key="1">
    <citation type="submission" date="2025-08" db="UniProtKB">
        <authorList>
            <consortium name="RefSeq"/>
        </authorList>
    </citation>
    <scope>IDENTIFICATION</scope>
    <source>
        <tissue evidence="3">Whole body</tissue>
    </source>
</reference>
<sequence length="173" mass="19744">MGIRAAWKEDLNATPAELVFGESIRLPGQFLSTQETTSKADTDDLITRLKQTINRLRPKIKRHGERSTFVFKNMQTTPRVFLRHDAPHGALQPPYDGPYEVVNRGKKTFKLKINGRTINVSIDRIKPAYTLEEDSHSQTAKENEETEQKEQPITEVKTRAGRTSRPSVRFNLA</sequence>
<evidence type="ECO:0000313" key="2">
    <source>
        <dbReference type="Proteomes" id="UP000504618"/>
    </source>
</evidence>
<feature type="compositionally biased region" description="Basic and acidic residues" evidence="1">
    <location>
        <begin position="133"/>
        <end position="158"/>
    </location>
</feature>
<accession>A0A6J1Q610</accession>
<organism evidence="2 3">
    <name type="scientific">Temnothorax curvispinosus</name>
    <dbReference type="NCBI Taxonomy" id="300111"/>
    <lineage>
        <taxon>Eukaryota</taxon>
        <taxon>Metazoa</taxon>
        <taxon>Ecdysozoa</taxon>
        <taxon>Arthropoda</taxon>
        <taxon>Hexapoda</taxon>
        <taxon>Insecta</taxon>
        <taxon>Pterygota</taxon>
        <taxon>Neoptera</taxon>
        <taxon>Endopterygota</taxon>
        <taxon>Hymenoptera</taxon>
        <taxon>Apocrita</taxon>
        <taxon>Aculeata</taxon>
        <taxon>Formicoidea</taxon>
        <taxon>Formicidae</taxon>
        <taxon>Myrmicinae</taxon>
        <taxon>Temnothorax</taxon>
    </lineage>
</organism>
<protein>
    <submittedName>
        <fullName evidence="3">Uncharacterized protein LOC112457815</fullName>
    </submittedName>
</protein>
<gene>
    <name evidence="3" type="primary">LOC112457815</name>
</gene>
<evidence type="ECO:0000256" key="1">
    <source>
        <dbReference type="SAM" id="MobiDB-lite"/>
    </source>
</evidence>
<dbReference type="GeneID" id="112457815"/>
<proteinExistence type="predicted"/>
<dbReference type="Proteomes" id="UP000504618">
    <property type="component" value="Unplaced"/>
</dbReference>
<evidence type="ECO:0000313" key="3">
    <source>
        <dbReference type="RefSeq" id="XP_024876851.1"/>
    </source>
</evidence>